<proteinExistence type="predicted"/>
<dbReference type="CDD" id="cd00143">
    <property type="entry name" value="PP2Cc"/>
    <property type="match status" value="1"/>
</dbReference>
<dbReference type="PROSITE" id="PS51746">
    <property type="entry name" value="PPM_2"/>
    <property type="match status" value="1"/>
</dbReference>
<dbReference type="InterPro" id="IPR036457">
    <property type="entry name" value="PPM-type-like_dom_sf"/>
</dbReference>
<organism evidence="2 3">
    <name type="scientific">Massilia psychrophila</name>
    <dbReference type="NCBI Taxonomy" id="1603353"/>
    <lineage>
        <taxon>Bacteria</taxon>
        <taxon>Pseudomonadati</taxon>
        <taxon>Pseudomonadota</taxon>
        <taxon>Betaproteobacteria</taxon>
        <taxon>Burkholderiales</taxon>
        <taxon>Oxalobacteraceae</taxon>
        <taxon>Telluria group</taxon>
        <taxon>Massilia</taxon>
    </lineage>
</organism>
<dbReference type="RefSeq" id="WP_099915255.1">
    <property type="nucleotide sequence ID" value="NZ_BMHS01000010.1"/>
</dbReference>
<dbReference type="Gene3D" id="3.60.40.10">
    <property type="entry name" value="PPM-type phosphatase domain"/>
    <property type="match status" value="1"/>
</dbReference>
<dbReference type="OrthoDB" id="9801841at2"/>
<name>A0A2G8T3M7_9BURK</name>
<dbReference type="Proteomes" id="UP000228593">
    <property type="component" value="Unassembled WGS sequence"/>
</dbReference>
<gene>
    <name evidence="2" type="ORF">CR103_06830</name>
</gene>
<dbReference type="Pfam" id="PF13672">
    <property type="entry name" value="PP2C_2"/>
    <property type="match status" value="1"/>
</dbReference>
<protein>
    <submittedName>
        <fullName evidence="2">Serine/threonine protein phosphatase</fullName>
    </submittedName>
</protein>
<dbReference type="InterPro" id="IPR001932">
    <property type="entry name" value="PPM-type_phosphatase-like_dom"/>
</dbReference>
<dbReference type="GO" id="GO:0004722">
    <property type="term" value="F:protein serine/threonine phosphatase activity"/>
    <property type="evidence" value="ECO:0007669"/>
    <property type="project" value="InterPro"/>
</dbReference>
<sequence length="254" mass="26729">MNRDSRLLWTSAALTDVGLVRSRNEDSFLALPARGVWAVADGMGGHAFGDIASRMVIEAIESISAPDNLENFVATTRERITGVNGQLRDEAQARRVTVMGSTVVVLLACGDELACLWAGDSRIYLYRNACLQQLTRDHSQAEQLRARGVAPGLEASAAMANMITRAVGAADTIDVDVATLEAVDGDMLLLCSDGLSNPVDEHAIAQALTLGDCAQAAQSLVALALANGGRDNITVVVVRADDAGSDRTIVNPAL</sequence>
<evidence type="ECO:0000313" key="3">
    <source>
        <dbReference type="Proteomes" id="UP000228593"/>
    </source>
</evidence>
<feature type="domain" description="PPM-type phosphatase" evidence="1">
    <location>
        <begin position="10"/>
        <end position="240"/>
    </location>
</feature>
<dbReference type="InterPro" id="IPR015655">
    <property type="entry name" value="PP2C"/>
</dbReference>
<dbReference type="SMART" id="SM00331">
    <property type="entry name" value="PP2C_SIG"/>
    <property type="match status" value="1"/>
</dbReference>
<keyword evidence="3" id="KW-1185">Reference proteome</keyword>
<dbReference type="EMBL" id="PDOB01000007">
    <property type="protein sequence ID" value="PIL40609.1"/>
    <property type="molecule type" value="Genomic_DNA"/>
</dbReference>
<dbReference type="AlphaFoldDB" id="A0A2G8T3M7"/>
<accession>A0A2G8T3M7</accession>
<reference evidence="2" key="1">
    <citation type="submission" date="2017-10" db="EMBL/GenBank/DDBJ databases">
        <title>Massilia psychrophilum sp. nov., a novel purple-pigmented bacterium isolated from Tianshan glacier, Xinjiang Municipality, China.</title>
        <authorList>
            <person name="Wang H."/>
        </authorList>
    </citation>
    <scope>NUCLEOTIDE SEQUENCE [LARGE SCALE GENOMIC DNA]</scope>
    <source>
        <strain evidence="2">JCM 30813</strain>
    </source>
</reference>
<dbReference type="SMART" id="SM00332">
    <property type="entry name" value="PP2Cc"/>
    <property type="match status" value="1"/>
</dbReference>
<evidence type="ECO:0000313" key="2">
    <source>
        <dbReference type="EMBL" id="PIL40609.1"/>
    </source>
</evidence>
<dbReference type="PANTHER" id="PTHR47992">
    <property type="entry name" value="PROTEIN PHOSPHATASE"/>
    <property type="match status" value="1"/>
</dbReference>
<comment type="caution">
    <text evidence="2">The sequence shown here is derived from an EMBL/GenBank/DDBJ whole genome shotgun (WGS) entry which is preliminary data.</text>
</comment>
<dbReference type="SUPFAM" id="SSF81606">
    <property type="entry name" value="PP2C-like"/>
    <property type="match status" value="1"/>
</dbReference>
<evidence type="ECO:0000259" key="1">
    <source>
        <dbReference type="PROSITE" id="PS51746"/>
    </source>
</evidence>